<dbReference type="PATRIC" id="fig|1265822.4.peg.3005"/>
<organism evidence="6 7">
    <name type="scientific">Listeria fleischmannii FSL S10-1203</name>
    <dbReference type="NCBI Taxonomy" id="1265822"/>
    <lineage>
        <taxon>Bacteria</taxon>
        <taxon>Bacillati</taxon>
        <taxon>Bacillota</taxon>
        <taxon>Bacilli</taxon>
        <taxon>Bacillales</taxon>
        <taxon>Listeriaceae</taxon>
        <taxon>Listeria</taxon>
    </lineage>
</organism>
<keyword evidence="3 5" id="KW-1133">Transmembrane helix</keyword>
<evidence type="ECO:0000256" key="1">
    <source>
        <dbReference type="ARBA" id="ARBA00004651"/>
    </source>
</evidence>
<dbReference type="SUPFAM" id="SSF90123">
    <property type="entry name" value="ABC transporter transmembrane region"/>
    <property type="match status" value="1"/>
</dbReference>
<keyword evidence="2 5" id="KW-0812">Transmembrane</keyword>
<gene>
    <name evidence="6" type="ORF">MCOL2_14798</name>
</gene>
<dbReference type="EMBL" id="AODM01000050">
    <property type="protein sequence ID" value="EUJ51889.1"/>
    <property type="molecule type" value="Genomic_DNA"/>
</dbReference>
<dbReference type="InterPro" id="IPR036640">
    <property type="entry name" value="ABC1_TM_sf"/>
</dbReference>
<feature type="transmembrane region" description="Helical" evidence="5">
    <location>
        <begin position="56"/>
        <end position="72"/>
    </location>
</feature>
<dbReference type="AlphaFoldDB" id="W7DK27"/>
<evidence type="ECO:0000256" key="3">
    <source>
        <dbReference type="ARBA" id="ARBA00022989"/>
    </source>
</evidence>
<feature type="transmembrane region" description="Helical" evidence="5">
    <location>
        <begin position="22"/>
        <end position="44"/>
    </location>
</feature>
<sequence length="73" mass="8218">MWKGEFSWLSVFLVIIGRIKKLFALDFGCAVIAALLELAFPLAVNYVIDKLLPGKDFSMIITASLALLFFLFF</sequence>
<dbReference type="Proteomes" id="UP000019241">
    <property type="component" value="Unassembled WGS sequence"/>
</dbReference>
<evidence type="ECO:0000256" key="4">
    <source>
        <dbReference type="ARBA" id="ARBA00023136"/>
    </source>
</evidence>
<evidence type="ECO:0000256" key="2">
    <source>
        <dbReference type="ARBA" id="ARBA00022692"/>
    </source>
</evidence>
<dbReference type="GO" id="GO:0005524">
    <property type="term" value="F:ATP binding"/>
    <property type="evidence" value="ECO:0007669"/>
    <property type="project" value="InterPro"/>
</dbReference>
<keyword evidence="4 5" id="KW-0472">Membrane</keyword>
<evidence type="ECO:0000313" key="6">
    <source>
        <dbReference type="EMBL" id="EUJ51889.1"/>
    </source>
</evidence>
<accession>W7DK27</accession>
<protein>
    <submittedName>
        <fullName evidence="6">Uncharacterized protein</fullName>
    </submittedName>
</protein>
<comment type="caution">
    <text evidence="6">The sequence shown here is derived from an EMBL/GenBank/DDBJ whole genome shotgun (WGS) entry which is preliminary data.</text>
</comment>
<evidence type="ECO:0000256" key="5">
    <source>
        <dbReference type="SAM" id="Phobius"/>
    </source>
</evidence>
<dbReference type="GO" id="GO:0005886">
    <property type="term" value="C:plasma membrane"/>
    <property type="evidence" value="ECO:0007669"/>
    <property type="project" value="UniProtKB-SubCell"/>
</dbReference>
<evidence type="ECO:0000313" key="7">
    <source>
        <dbReference type="Proteomes" id="UP000019241"/>
    </source>
</evidence>
<proteinExistence type="predicted"/>
<reference evidence="6 7" key="1">
    <citation type="submission" date="2012-12" db="EMBL/GenBank/DDBJ databases">
        <title>Novel taxa of Listeriaceae from agricultural environments in the United States.</title>
        <authorList>
            <person name="den Bakker H.C."/>
            <person name="Allred A."/>
            <person name="Warchocki S."/>
            <person name="Wright E.M."/>
            <person name="Burrell A."/>
            <person name="Nightingale K.K."/>
            <person name="Kephart D."/>
            <person name="Wiedmann M."/>
        </authorList>
    </citation>
    <scope>NUCLEOTIDE SEQUENCE [LARGE SCALE GENOMIC DNA]</scope>
    <source>
        <strain evidence="6 7">FSL S10-1203</strain>
    </source>
</reference>
<name>W7DK27_9LIST</name>
<comment type="subcellular location">
    <subcellularLocation>
        <location evidence="1">Cell membrane</location>
        <topology evidence="1">Multi-pass membrane protein</topology>
    </subcellularLocation>
</comment>